<dbReference type="NCBIfam" id="NF037959">
    <property type="entry name" value="MFS_SpdSyn"/>
    <property type="match status" value="2"/>
</dbReference>
<keyword evidence="3" id="KW-0812">Transmembrane</keyword>
<dbReference type="InterPro" id="IPR036259">
    <property type="entry name" value="MFS_trans_sf"/>
</dbReference>
<feature type="transmembrane region" description="Helical" evidence="3">
    <location>
        <begin position="249"/>
        <end position="266"/>
    </location>
</feature>
<keyword evidence="5" id="KW-1185">Reference proteome</keyword>
<gene>
    <name evidence="4" type="ORF">HNQ50_001453</name>
</gene>
<feature type="transmembrane region" description="Helical" evidence="3">
    <location>
        <begin position="109"/>
        <end position="131"/>
    </location>
</feature>
<accession>A0A840REP9</accession>
<dbReference type="Proteomes" id="UP000543030">
    <property type="component" value="Unassembled WGS sequence"/>
</dbReference>
<evidence type="ECO:0000313" key="5">
    <source>
        <dbReference type="Proteomes" id="UP000543030"/>
    </source>
</evidence>
<dbReference type="Gene3D" id="1.20.1250.20">
    <property type="entry name" value="MFS general substrate transporter like domains"/>
    <property type="match status" value="1"/>
</dbReference>
<proteinExistence type="predicted"/>
<dbReference type="AlphaFoldDB" id="A0A840REP9"/>
<dbReference type="Gene3D" id="3.40.50.150">
    <property type="entry name" value="Vaccinia Virus protein VP39"/>
    <property type="match status" value="1"/>
</dbReference>
<feature type="region of interest" description="Disordered" evidence="2">
    <location>
        <begin position="1"/>
        <end position="32"/>
    </location>
</feature>
<feature type="transmembrane region" description="Helical" evidence="3">
    <location>
        <begin position="278"/>
        <end position="300"/>
    </location>
</feature>
<feature type="transmembrane region" description="Helical" evidence="3">
    <location>
        <begin position="312"/>
        <end position="335"/>
    </location>
</feature>
<feature type="transmembrane region" description="Helical" evidence="3">
    <location>
        <begin position="369"/>
        <end position="388"/>
    </location>
</feature>
<evidence type="ECO:0000313" key="4">
    <source>
        <dbReference type="EMBL" id="MBB5190731.1"/>
    </source>
</evidence>
<feature type="transmembrane region" description="Helical" evidence="3">
    <location>
        <begin position="455"/>
        <end position="472"/>
    </location>
</feature>
<evidence type="ECO:0000256" key="2">
    <source>
        <dbReference type="SAM" id="MobiDB-lite"/>
    </source>
</evidence>
<feature type="transmembrane region" description="Helical" evidence="3">
    <location>
        <begin position="179"/>
        <end position="200"/>
    </location>
</feature>
<dbReference type="RefSeq" id="WP_184098996.1">
    <property type="nucleotide sequence ID" value="NZ_JACHHN010000002.1"/>
</dbReference>
<feature type="transmembrane region" description="Helical" evidence="3">
    <location>
        <begin position="37"/>
        <end position="57"/>
    </location>
</feature>
<keyword evidence="1" id="KW-0620">Polyamine biosynthesis</keyword>
<keyword evidence="3" id="KW-1133">Transmembrane helix</keyword>
<dbReference type="PANTHER" id="PTHR43317">
    <property type="entry name" value="THERMOSPERMINE SYNTHASE ACAULIS5"/>
    <property type="match status" value="1"/>
</dbReference>
<name>A0A840REP9_9NEIS</name>
<reference evidence="4 5" key="1">
    <citation type="submission" date="2020-08" db="EMBL/GenBank/DDBJ databases">
        <title>Genomic Encyclopedia of Type Strains, Phase IV (KMG-IV): sequencing the most valuable type-strain genomes for metagenomic binning, comparative biology and taxonomic classification.</title>
        <authorList>
            <person name="Goeker M."/>
        </authorList>
    </citation>
    <scope>NUCLEOTIDE SEQUENCE [LARGE SCALE GENOMIC DNA]</scope>
    <source>
        <strain evidence="4 5">DSM 18233</strain>
    </source>
</reference>
<comment type="caution">
    <text evidence="4">The sequence shown here is derived from an EMBL/GenBank/DDBJ whole genome shotgun (WGS) entry which is preliminary data.</text>
</comment>
<keyword evidence="3" id="KW-0472">Membrane</keyword>
<feature type="compositionally biased region" description="Low complexity" evidence="2">
    <location>
        <begin position="14"/>
        <end position="24"/>
    </location>
</feature>
<dbReference type="SUPFAM" id="SSF53335">
    <property type="entry name" value="S-adenosyl-L-methionine-dependent methyltransferases"/>
    <property type="match status" value="1"/>
</dbReference>
<dbReference type="EMBL" id="JACHHN010000002">
    <property type="protein sequence ID" value="MBB5190731.1"/>
    <property type="molecule type" value="Genomic_DNA"/>
</dbReference>
<feature type="transmembrane region" description="Helical" evidence="3">
    <location>
        <begin position="138"/>
        <end position="159"/>
    </location>
</feature>
<feature type="transmembrane region" description="Helical" evidence="3">
    <location>
        <begin position="69"/>
        <end position="89"/>
    </location>
</feature>
<feature type="transmembrane region" description="Helical" evidence="3">
    <location>
        <begin position="207"/>
        <end position="229"/>
    </location>
</feature>
<dbReference type="PANTHER" id="PTHR43317:SF1">
    <property type="entry name" value="THERMOSPERMINE SYNTHASE ACAULIS5"/>
    <property type="match status" value="1"/>
</dbReference>
<evidence type="ECO:0000256" key="3">
    <source>
        <dbReference type="SAM" id="Phobius"/>
    </source>
</evidence>
<organism evidence="4 5">
    <name type="scientific">Silvimonas terrae</name>
    <dbReference type="NCBI Taxonomy" id="300266"/>
    <lineage>
        <taxon>Bacteria</taxon>
        <taxon>Pseudomonadati</taxon>
        <taxon>Pseudomonadota</taxon>
        <taxon>Betaproteobacteria</taxon>
        <taxon>Neisseriales</taxon>
        <taxon>Chitinibacteraceae</taxon>
        <taxon>Silvimonas</taxon>
    </lineage>
</organism>
<protein>
    <submittedName>
        <fullName evidence="4">Putative membrane-bound spermidine synthase</fullName>
    </submittedName>
</protein>
<sequence length="846" mass="90098">MSHRRKPAPPAPSPSATVRAAAATEKTKPKRSASVPWRQSALLFVSGAASLVYQVIWVKQLGLIVGVDVYAVTTAISAFFLGLALGGWWLGRWADRVAQPLQFYGTLEVAVAVSGLAGSLLLAHAAPWFAIAQDHIGLLAWLPLFLLIGLPAFFMGGTLPALLRDRAPADGRVGGTGGVLYAANTLGAIAGALIATFWLIPLLGLQGTILAAATLNVVLALGSFLLSGAPPTRAPAIIAPELAPARRAILLYAAAGGIALGYEVIWTQSVVQFMSTRTFAFTMVLVTYLFGIMLGSALYARHADRLRDPWGVFGGLIAAAGAVALLQVGLLGPWLPATQSKLASLVLDAGGGNLLALCLRFALAGGYMVLLPTVLLGAAFPVVLRLAANPAQVGRDTGKVLALNTAGGILGTALTGFVLIPLLGLVHALWVLALAACAVGLAAVWRGATPLSRKAVWAITLFALILGFVVPADRYVRLLARTRGGTLVQWEETAAGTVAVLEQGRGAQRFRRLYIQGVSNSGDTMASLRYMRLQALLPLIIHQGEPRSAMVIALGTGITAGALTQYPGLTHRVTAELLPAVVRAVPAFNGNFDVAHNPAMQIRVHDGRQELLRNPQKYDLITLEPPPPSAAGVVNLYSQDFYELARNRLQPGGLFAQWLPLATQNDEDSRALVRSFLNAFPYATLWTTELHEMLLVGSAQPIVLNAASINAHFAAPAVRKALTEVGIPSPAALLATWITDHAGLERYAAQALPVTDDHPRIEYADWLRPGEFARVLPQLLNVRSPLPLMGADADLLARIETQQQALMDFYAAGLYAYAGDKENWQITLERALQADPDNLYYRHFTP</sequence>
<dbReference type="InterPro" id="IPR029063">
    <property type="entry name" value="SAM-dependent_MTases_sf"/>
</dbReference>
<feature type="transmembrane region" description="Helical" evidence="3">
    <location>
        <begin position="428"/>
        <end position="448"/>
    </location>
</feature>
<evidence type="ECO:0000256" key="1">
    <source>
        <dbReference type="ARBA" id="ARBA00023115"/>
    </source>
</evidence>
<feature type="transmembrane region" description="Helical" evidence="3">
    <location>
        <begin position="400"/>
        <end position="422"/>
    </location>
</feature>
<dbReference type="GO" id="GO:0006596">
    <property type="term" value="P:polyamine biosynthetic process"/>
    <property type="evidence" value="ECO:0007669"/>
    <property type="project" value="UniProtKB-KW"/>
</dbReference>
<dbReference type="SUPFAM" id="SSF103473">
    <property type="entry name" value="MFS general substrate transporter"/>
    <property type="match status" value="1"/>
</dbReference>